<dbReference type="HOGENOM" id="CLU_010194_13_3_1"/>
<gene>
    <name evidence="4" type="ORF">S40285_09122</name>
</gene>
<evidence type="ECO:0000313" key="5">
    <source>
        <dbReference type="Proteomes" id="UP000028524"/>
    </source>
</evidence>
<dbReference type="InParanoid" id="A0A084QS97"/>
<dbReference type="PROSITE" id="PS00061">
    <property type="entry name" value="ADH_SHORT"/>
    <property type="match status" value="1"/>
</dbReference>
<dbReference type="InterPro" id="IPR002347">
    <property type="entry name" value="SDR_fam"/>
</dbReference>
<keyword evidence="3" id="KW-0560">Oxidoreductase</keyword>
<organism evidence="4 5">
    <name type="scientific">Stachybotrys chlorohalonatus (strain IBT 40285)</name>
    <dbReference type="NCBI Taxonomy" id="1283841"/>
    <lineage>
        <taxon>Eukaryota</taxon>
        <taxon>Fungi</taxon>
        <taxon>Dikarya</taxon>
        <taxon>Ascomycota</taxon>
        <taxon>Pezizomycotina</taxon>
        <taxon>Sordariomycetes</taxon>
        <taxon>Hypocreomycetidae</taxon>
        <taxon>Hypocreales</taxon>
        <taxon>Stachybotryaceae</taxon>
        <taxon>Stachybotrys</taxon>
    </lineage>
</organism>
<dbReference type="Proteomes" id="UP000028524">
    <property type="component" value="Unassembled WGS sequence"/>
</dbReference>
<evidence type="ECO:0000256" key="2">
    <source>
        <dbReference type="ARBA" id="ARBA00022857"/>
    </source>
</evidence>
<dbReference type="SUPFAM" id="SSF51735">
    <property type="entry name" value="NAD(P)-binding Rossmann-fold domains"/>
    <property type="match status" value="1"/>
</dbReference>
<dbReference type="AlphaFoldDB" id="A0A084QS97"/>
<dbReference type="PRINTS" id="PR00081">
    <property type="entry name" value="GDHRDH"/>
</dbReference>
<dbReference type="Gene3D" id="3.40.50.720">
    <property type="entry name" value="NAD(P)-binding Rossmann-like Domain"/>
    <property type="match status" value="1"/>
</dbReference>
<keyword evidence="2" id="KW-0521">NADP</keyword>
<dbReference type="OMA" id="YYYGSRV"/>
<dbReference type="InterPro" id="IPR020904">
    <property type="entry name" value="Sc_DH/Rdtase_CS"/>
</dbReference>
<evidence type="ECO:0000256" key="1">
    <source>
        <dbReference type="ARBA" id="ARBA00006484"/>
    </source>
</evidence>
<dbReference type="PANTHER" id="PTHR43180">
    <property type="entry name" value="3-OXOACYL-(ACYL-CARRIER-PROTEIN) REDUCTASE (AFU_ORTHOLOGUE AFUA_6G11210)"/>
    <property type="match status" value="1"/>
</dbReference>
<evidence type="ECO:0000313" key="4">
    <source>
        <dbReference type="EMBL" id="KFA66832.1"/>
    </source>
</evidence>
<dbReference type="OrthoDB" id="5371740at2759"/>
<dbReference type="EMBL" id="KL660352">
    <property type="protein sequence ID" value="KFA66832.1"/>
    <property type="molecule type" value="Genomic_DNA"/>
</dbReference>
<accession>A0A084QS97</accession>
<sequence>MSPVDCAVEFDATKLAGKTAVVTGGAAGLGKAYVEALVSANAIVCFGDKNVQAGEQLAATLPNVKFVPCDVTQWKDQIRLFQEAAAFSPSGHVHFVVANAGIAVQDDIFAYDEGAESAEPSLAMIDVNLKGVLYTVKLSLQYFVRLNGKEPSENQEDTCLVLASSGAGYLDCPRGPQYSCTKWAIRGIMHSLRRTTFFYGSRVNIIAPWYVRTEILSKEDFDHVESRGVQFATTEDAGQCLLHLLSDVTINGRAFFVSARKWAPKGYMDLDLDDYYHNDIISEIQEDQIKPSPISLGLFAS</sequence>
<evidence type="ECO:0000256" key="3">
    <source>
        <dbReference type="ARBA" id="ARBA00023002"/>
    </source>
</evidence>
<protein>
    <submittedName>
        <fullName evidence="4">Uncharacterized protein</fullName>
    </submittedName>
</protein>
<dbReference type="Pfam" id="PF00106">
    <property type="entry name" value="adh_short"/>
    <property type="match status" value="1"/>
</dbReference>
<comment type="similarity">
    <text evidence="1">Belongs to the short-chain dehydrogenases/reductases (SDR) family.</text>
</comment>
<keyword evidence="5" id="KW-1185">Reference proteome</keyword>
<dbReference type="GO" id="GO:0016491">
    <property type="term" value="F:oxidoreductase activity"/>
    <property type="evidence" value="ECO:0007669"/>
    <property type="project" value="UniProtKB-KW"/>
</dbReference>
<reference evidence="4 5" key="1">
    <citation type="journal article" date="2014" name="BMC Genomics">
        <title>Comparative genome sequencing reveals chemotype-specific gene clusters in the toxigenic black mold Stachybotrys.</title>
        <authorList>
            <person name="Semeiks J."/>
            <person name="Borek D."/>
            <person name="Otwinowski Z."/>
            <person name="Grishin N.V."/>
        </authorList>
    </citation>
    <scope>NUCLEOTIDE SEQUENCE [LARGE SCALE GENOMIC DNA]</scope>
    <source>
        <strain evidence="4 5">IBT 40285</strain>
    </source>
</reference>
<name>A0A084QS97_STAC4</name>
<dbReference type="InterPro" id="IPR036291">
    <property type="entry name" value="NAD(P)-bd_dom_sf"/>
</dbReference>
<dbReference type="PANTHER" id="PTHR43180:SF31">
    <property type="entry name" value="CHAIN DEHYDROGENASE_REDUCTASE, PUTATIVE (AFU_ORTHOLOGUE AFUA_2G16570)-RELATED"/>
    <property type="match status" value="1"/>
</dbReference>
<dbReference type="STRING" id="1283841.A0A084QS97"/>
<proteinExistence type="inferred from homology"/>